<sequence length="130" mass="13817">PESRPSPTETEESPSVYLRDGSALPDATEVRTPSPERALAYVDYALKTLSTAAWRQHLLVTLHVYQYSLVESKGPGKNVSVIGGRTRLHVLHVGGGRPGVGAGPCPALPQSGAAHVLVAVFNGARHLPYK</sequence>
<evidence type="ECO:0000256" key="1">
    <source>
        <dbReference type="SAM" id="MobiDB-lite"/>
    </source>
</evidence>
<dbReference type="GO" id="GO:0003777">
    <property type="term" value="F:microtubule motor activity"/>
    <property type="evidence" value="ECO:0007669"/>
    <property type="project" value="InterPro"/>
</dbReference>
<evidence type="ECO:0000313" key="2">
    <source>
        <dbReference type="EMBL" id="CAD7255223.1"/>
    </source>
</evidence>
<reference evidence="2" key="1">
    <citation type="submission" date="2020-11" db="EMBL/GenBank/DDBJ databases">
        <authorList>
            <person name="Tran Van P."/>
        </authorList>
    </citation>
    <scope>NUCLEOTIDE SEQUENCE</scope>
</reference>
<dbReference type="EMBL" id="LR919418">
    <property type="protein sequence ID" value="CAD7255223.1"/>
    <property type="molecule type" value="Genomic_DNA"/>
</dbReference>
<accession>A0A7R9AJL0</accession>
<dbReference type="InterPro" id="IPR027640">
    <property type="entry name" value="Kinesin-like_fam"/>
</dbReference>
<dbReference type="PANTHER" id="PTHR21608">
    <property type="entry name" value="KINESIN-LIKE PROTEIN CG14535"/>
    <property type="match status" value="1"/>
</dbReference>
<dbReference type="GO" id="GO:0007018">
    <property type="term" value="P:microtubule-based movement"/>
    <property type="evidence" value="ECO:0007669"/>
    <property type="project" value="InterPro"/>
</dbReference>
<feature type="region of interest" description="Disordered" evidence="1">
    <location>
        <begin position="1"/>
        <end position="32"/>
    </location>
</feature>
<proteinExistence type="predicted"/>
<organism evidence="2">
    <name type="scientific">Darwinula stevensoni</name>
    <dbReference type="NCBI Taxonomy" id="69355"/>
    <lineage>
        <taxon>Eukaryota</taxon>
        <taxon>Metazoa</taxon>
        <taxon>Ecdysozoa</taxon>
        <taxon>Arthropoda</taxon>
        <taxon>Crustacea</taxon>
        <taxon>Oligostraca</taxon>
        <taxon>Ostracoda</taxon>
        <taxon>Podocopa</taxon>
        <taxon>Podocopida</taxon>
        <taxon>Darwinulocopina</taxon>
        <taxon>Darwinuloidea</taxon>
        <taxon>Darwinulidae</taxon>
        <taxon>Darwinula</taxon>
    </lineage>
</organism>
<evidence type="ECO:0000313" key="3">
    <source>
        <dbReference type="Proteomes" id="UP000677054"/>
    </source>
</evidence>
<dbReference type="EMBL" id="CAJPEV010019900">
    <property type="protein sequence ID" value="CAG0907913.1"/>
    <property type="molecule type" value="Genomic_DNA"/>
</dbReference>
<dbReference type="OrthoDB" id="8862460at2759"/>
<dbReference type="AlphaFoldDB" id="A0A7R9AJL0"/>
<gene>
    <name evidence="2" type="ORF">DSTB1V02_LOCUS14968</name>
</gene>
<dbReference type="Proteomes" id="UP000677054">
    <property type="component" value="Unassembled WGS sequence"/>
</dbReference>
<keyword evidence="3" id="KW-1185">Reference proteome</keyword>
<dbReference type="PANTHER" id="PTHR21608:SF7">
    <property type="entry name" value="KINESIN-LIKE PROTEIN CG14535"/>
    <property type="match status" value="1"/>
</dbReference>
<protein>
    <submittedName>
        <fullName evidence="2">Uncharacterized protein</fullName>
    </submittedName>
</protein>
<feature type="non-terminal residue" evidence="2">
    <location>
        <position position="130"/>
    </location>
</feature>
<name>A0A7R9AJL0_9CRUS</name>